<gene>
    <name evidence="2" type="ORF">F3Y22_tig00005406pilonHSYRG00011</name>
</gene>
<organism evidence="2 3">
    <name type="scientific">Hibiscus syriacus</name>
    <name type="common">Rose of Sharon</name>
    <dbReference type="NCBI Taxonomy" id="106335"/>
    <lineage>
        <taxon>Eukaryota</taxon>
        <taxon>Viridiplantae</taxon>
        <taxon>Streptophyta</taxon>
        <taxon>Embryophyta</taxon>
        <taxon>Tracheophyta</taxon>
        <taxon>Spermatophyta</taxon>
        <taxon>Magnoliopsida</taxon>
        <taxon>eudicotyledons</taxon>
        <taxon>Gunneridae</taxon>
        <taxon>Pentapetalae</taxon>
        <taxon>rosids</taxon>
        <taxon>malvids</taxon>
        <taxon>Malvales</taxon>
        <taxon>Malvaceae</taxon>
        <taxon>Malvoideae</taxon>
        <taxon>Hibiscus</taxon>
    </lineage>
</organism>
<evidence type="ECO:0000313" key="3">
    <source>
        <dbReference type="Proteomes" id="UP000436088"/>
    </source>
</evidence>
<dbReference type="InterPro" id="IPR004792">
    <property type="entry name" value="BaiN-like"/>
</dbReference>
<dbReference type="PANTHER" id="PTHR42887">
    <property type="entry name" value="OS12G0638800 PROTEIN"/>
    <property type="match status" value="1"/>
</dbReference>
<dbReference type="InterPro" id="IPR036188">
    <property type="entry name" value="FAD/NAD-bd_sf"/>
</dbReference>
<comment type="caution">
    <text evidence="2">The sequence shown here is derived from an EMBL/GenBank/DDBJ whole genome shotgun (WGS) entry which is preliminary data.</text>
</comment>
<dbReference type="SUPFAM" id="SSF160996">
    <property type="entry name" value="HI0933 insert domain-like"/>
    <property type="match status" value="1"/>
</dbReference>
<protein>
    <recommendedName>
        <fullName evidence="1">RsdA/BaiN/AoA(So)-like insert domain-containing protein</fullName>
    </recommendedName>
</protein>
<dbReference type="InterPro" id="IPR055178">
    <property type="entry name" value="RsdA/BaiN/AoA(So)-like_dom"/>
</dbReference>
<evidence type="ECO:0000313" key="2">
    <source>
        <dbReference type="EMBL" id="KAE8727648.1"/>
    </source>
</evidence>
<dbReference type="Pfam" id="PF22780">
    <property type="entry name" value="HI0933_like_1st"/>
    <property type="match status" value="1"/>
</dbReference>
<evidence type="ECO:0000259" key="1">
    <source>
        <dbReference type="Pfam" id="PF22780"/>
    </source>
</evidence>
<dbReference type="Proteomes" id="UP000436088">
    <property type="component" value="Unassembled WGS sequence"/>
</dbReference>
<dbReference type="SUPFAM" id="SSF51905">
    <property type="entry name" value="FAD/NAD(P)-binding domain"/>
    <property type="match status" value="1"/>
</dbReference>
<reference evidence="2" key="1">
    <citation type="submission" date="2019-09" db="EMBL/GenBank/DDBJ databases">
        <title>Draft genome information of white flower Hibiscus syriacus.</title>
        <authorList>
            <person name="Kim Y.-M."/>
        </authorList>
    </citation>
    <scope>NUCLEOTIDE SEQUENCE [LARGE SCALE GENOMIC DNA]</scope>
    <source>
        <strain evidence="2">YM2019G1</strain>
    </source>
</reference>
<keyword evidence="3" id="KW-1185">Reference proteome</keyword>
<dbReference type="PANTHER" id="PTHR42887:SF2">
    <property type="entry name" value="OS12G0638800 PROTEIN"/>
    <property type="match status" value="1"/>
</dbReference>
<proteinExistence type="predicted"/>
<dbReference type="EMBL" id="VEPZ02000305">
    <property type="protein sequence ID" value="KAE8727648.1"/>
    <property type="molecule type" value="Genomic_DNA"/>
</dbReference>
<dbReference type="Gene3D" id="2.40.30.10">
    <property type="entry name" value="Translation factors"/>
    <property type="match status" value="1"/>
</dbReference>
<sequence length="314" mass="34977">MGHSKPSAEELLVEPPEFMEQLELKLWLPILMFWQIIILEFIHICHGPKTTEECFLSTTVLRQSLIVFYLRQSVWEIEKRTLKDVELVEADYLLIAGGSSPQGHSIAVQLGHSIIDPVGPMLVTHWGLSGPAILRLSAWGKLIVDFVPDLHIEDLKSVLSQQKNRFLKQKVLNSSPVDLRLVKRFWKYILGREGLMGDTLWASVSNNSIVSIANLLKHCTFEVKGKGQFKDGFVTAGGVPLSGIHLNTMESRIQPNLYLAGEAVLALMNLKLNCRFRVLMHGNRVKLRNAWSGGYIAGSSSGRVAGNANLEGAM</sequence>
<accession>A0A6A3CK52</accession>
<feature type="domain" description="RsdA/BaiN/AoA(So)-like insert" evidence="1">
    <location>
        <begin position="108"/>
        <end position="234"/>
    </location>
</feature>
<dbReference type="AlphaFoldDB" id="A0A6A3CK52"/>
<name>A0A6A3CK52_HIBSY</name>